<gene>
    <name evidence="3" type="ORF">D3875_17100</name>
    <name evidence="1" type="ORF">D3875_20295</name>
    <name evidence="2" type="ORF">D3875_20310</name>
</gene>
<evidence type="ECO:0000313" key="1">
    <source>
        <dbReference type="EMBL" id="RJF69883.1"/>
    </source>
</evidence>
<organism evidence="3 4">
    <name type="scientific">Deinococcus cavernae</name>
    <dbReference type="NCBI Taxonomy" id="2320857"/>
    <lineage>
        <taxon>Bacteria</taxon>
        <taxon>Thermotogati</taxon>
        <taxon>Deinococcota</taxon>
        <taxon>Deinococci</taxon>
        <taxon>Deinococcales</taxon>
        <taxon>Deinococcaceae</taxon>
        <taxon>Deinococcus</taxon>
    </lineage>
</organism>
<comment type="caution">
    <text evidence="3">The sequence shown here is derived from an EMBL/GenBank/DDBJ whole genome shotgun (WGS) entry which is preliminary data.</text>
</comment>
<proteinExistence type="predicted"/>
<reference evidence="3 4" key="1">
    <citation type="submission" date="2018-09" db="EMBL/GenBank/DDBJ databases">
        <authorList>
            <person name="Zhu H."/>
        </authorList>
    </citation>
    <scope>NUCLEOTIDE SEQUENCE [LARGE SCALE GENOMIC DNA]</scope>
    <source>
        <strain evidence="3 4">K2S05-167</strain>
    </source>
</reference>
<dbReference type="Proteomes" id="UP000286287">
    <property type="component" value="Unassembled WGS sequence"/>
</dbReference>
<dbReference type="EMBL" id="QYUJ01000014">
    <property type="protein sequence ID" value="RJF73002.1"/>
    <property type="molecule type" value="Genomic_DNA"/>
</dbReference>
<dbReference type="RefSeq" id="WP_119765676.1">
    <property type="nucleotide sequence ID" value="NZ_QYUJ01000014.1"/>
</dbReference>
<dbReference type="EMBL" id="QYUJ01000017">
    <property type="protein sequence ID" value="RJF69884.1"/>
    <property type="molecule type" value="Genomic_DNA"/>
</dbReference>
<protein>
    <submittedName>
        <fullName evidence="3">Uncharacterized protein</fullName>
    </submittedName>
</protein>
<evidence type="ECO:0000313" key="3">
    <source>
        <dbReference type="EMBL" id="RJF73002.1"/>
    </source>
</evidence>
<dbReference type="EMBL" id="QYUJ01000017">
    <property type="protein sequence ID" value="RJF69883.1"/>
    <property type="molecule type" value="Genomic_DNA"/>
</dbReference>
<evidence type="ECO:0000313" key="2">
    <source>
        <dbReference type="EMBL" id="RJF69884.1"/>
    </source>
</evidence>
<sequence>MNEHTFSHLANFLETWFNASFDFAELEDVLQQMKSLGAWENLDFLRHEALALGDTPLETFNDFSERHGGREFSQARFEKLKQMLREIEVEDGD</sequence>
<name>A0A418VAD8_9DEIO</name>
<keyword evidence="4" id="KW-1185">Reference proteome</keyword>
<evidence type="ECO:0000313" key="4">
    <source>
        <dbReference type="Proteomes" id="UP000286287"/>
    </source>
</evidence>
<dbReference type="AlphaFoldDB" id="A0A418VAD8"/>
<accession>A0A418VAD8</accession>